<dbReference type="STRING" id="1306953.J121_2346"/>
<organism evidence="2 3">
    <name type="scientific">Qipengyuania citrea LAMA 915</name>
    <dbReference type="NCBI Taxonomy" id="1306953"/>
    <lineage>
        <taxon>Bacteria</taxon>
        <taxon>Pseudomonadati</taxon>
        <taxon>Pseudomonadota</taxon>
        <taxon>Alphaproteobacteria</taxon>
        <taxon>Sphingomonadales</taxon>
        <taxon>Erythrobacteraceae</taxon>
        <taxon>Qipengyuania</taxon>
    </lineage>
</organism>
<evidence type="ECO:0000256" key="1">
    <source>
        <dbReference type="SAM" id="SignalP"/>
    </source>
</evidence>
<accession>A0A0L1KBU0</accession>
<evidence type="ECO:0000313" key="2">
    <source>
        <dbReference type="EMBL" id="KNH01327.1"/>
    </source>
</evidence>
<dbReference type="AlphaFoldDB" id="A0A0L1KBU0"/>
<dbReference type="Proteomes" id="UP000037446">
    <property type="component" value="Unassembled WGS sequence"/>
</dbReference>
<evidence type="ECO:0000313" key="3">
    <source>
        <dbReference type="Proteomes" id="UP000037446"/>
    </source>
</evidence>
<proteinExistence type="predicted"/>
<comment type="caution">
    <text evidence="2">The sequence shown here is derived from an EMBL/GenBank/DDBJ whole genome shotgun (WGS) entry which is preliminary data.</text>
</comment>
<feature type="signal peptide" evidence="1">
    <location>
        <begin position="1"/>
        <end position="24"/>
    </location>
</feature>
<protein>
    <submittedName>
        <fullName evidence="2">Uncharacterized protein</fullName>
    </submittedName>
</protein>
<sequence>MTPKFLISLACGTALLAFSQPVLAKDPSPKKLLEMSAGCAYVVSIAEGSDVSLNYGSAEWIGLVRIIEQGTGLDGEKAIQTAKAKYNKRARVMGADEARNHMLKRARDCDREMAVIQS</sequence>
<gene>
    <name evidence="2" type="ORF">J121_2346</name>
</gene>
<name>A0A0L1KBU0_9SPHN</name>
<dbReference type="PATRIC" id="fig|1306953.7.peg.2422"/>
<reference evidence="2" key="1">
    <citation type="submission" date="2015-02" db="EMBL/GenBank/DDBJ databases">
        <authorList>
            <person name="Chooi Y.-H."/>
        </authorList>
    </citation>
    <scope>NUCLEOTIDE SEQUENCE [LARGE SCALE GENOMIC DNA]</scope>
    <source>
        <strain evidence="2">LAMA 915</strain>
    </source>
</reference>
<dbReference type="EMBL" id="JYNE01000027">
    <property type="protein sequence ID" value="KNH01327.1"/>
    <property type="molecule type" value="Genomic_DNA"/>
</dbReference>
<feature type="chain" id="PRO_5005554734" evidence="1">
    <location>
        <begin position="25"/>
        <end position="118"/>
    </location>
</feature>
<keyword evidence="1" id="KW-0732">Signal</keyword>
<dbReference type="RefSeq" id="WP_050601269.1">
    <property type="nucleotide sequence ID" value="NZ_JYNE01000027.1"/>
</dbReference>